<accession>A0A015SVL6</accession>
<dbReference type="AlphaFoldDB" id="A0A015SVL6"/>
<dbReference type="Proteomes" id="UP000020529">
    <property type="component" value="Unassembled WGS sequence"/>
</dbReference>
<dbReference type="RefSeq" id="WP_032587556.1">
    <property type="nucleotide sequence ID" value="NZ_JGCY01000210.1"/>
</dbReference>
<evidence type="ECO:0000313" key="1">
    <source>
        <dbReference type="EMBL" id="EXY76199.1"/>
    </source>
</evidence>
<organism evidence="1 2">
    <name type="scientific">Bacteroides fragilis str. 3988T(B)14</name>
    <dbReference type="NCBI Taxonomy" id="1339315"/>
    <lineage>
        <taxon>Bacteria</taxon>
        <taxon>Pseudomonadati</taxon>
        <taxon>Bacteroidota</taxon>
        <taxon>Bacteroidia</taxon>
        <taxon>Bacteroidales</taxon>
        <taxon>Bacteroidaceae</taxon>
        <taxon>Bacteroides</taxon>
    </lineage>
</organism>
<sequence length="199" mass="22831">MADGNILSDFGINILEEEIDDVIFQTNEFLTDATFTGSQGPFWGLAHFCTFLHLQLFANQLLAKFCSARQIPNGTKTGQNHRKIKSRTLQARHPLSWTSLFCAKVQFCPVKNKQNPANMLPIKHLYYMCIFRKILQVLHAQTCVAYFKDLLKSVLCHLYTTVLPPMRIALEQCTTHLPLSAMRKYVFHQQIGKKCHMAQ</sequence>
<name>A0A015SVL6_BACFG</name>
<proteinExistence type="predicted"/>
<gene>
    <name evidence="1" type="ORF">M124_4916</name>
</gene>
<protein>
    <submittedName>
        <fullName evidence="1">Uncharacterized protein</fullName>
    </submittedName>
</protein>
<dbReference type="EMBL" id="JGCY01000210">
    <property type="protein sequence ID" value="EXY76199.1"/>
    <property type="molecule type" value="Genomic_DNA"/>
</dbReference>
<comment type="caution">
    <text evidence="1">The sequence shown here is derived from an EMBL/GenBank/DDBJ whole genome shotgun (WGS) entry which is preliminary data.</text>
</comment>
<evidence type="ECO:0000313" key="2">
    <source>
        <dbReference type="Proteomes" id="UP000020529"/>
    </source>
</evidence>
<reference evidence="1 2" key="1">
    <citation type="submission" date="2014-02" db="EMBL/GenBank/DDBJ databases">
        <authorList>
            <person name="Sears C."/>
            <person name="Carroll K."/>
            <person name="Sack B.R."/>
            <person name="Qadri F."/>
            <person name="Myers L.L."/>
            <person name="Chung G.-T."/>
            <person name="Escheverria P."/>
            <person name="Fraser C.M."/>
            <person name="Sadzewicz L."/>
            <person name="Shefchek K.A."/>
            <person name="Tallon L."/>
            <person name="Das S.P."/>
            <person name="Daugherty S."/>
            <person name="Mongodin E.F."/>
        </authorList>
    </citation>
    <scope>NUCLEOTIDE SEQUENCE [LARGE SCALE GENOMIC DNA]</scope>
    <source>
        <strain evidence="2">3988T(B)14</strain>
    </source>
</reference>
<dbReference type="PATRIC" id="fig|1339315.3.peg.777"/>